<proteinExistence type="predicted"/>
<evidence type="ECO:0000313" key="6">
    <source>
        <dbReference type="Proteomes" id="UP001191082"/>
    </source>
</evidence>
<feature type="domain" description="PAC" evidence="4">
    <location>
        <begin position="665"/>
        <end position="722"/>
    </location>
</feature>
<evidence type="ECO:0000256" key="1">
    <source>
        <dbReference type="PROSITE-ProRule" id="PRU00284"/>
    </source>
</evidence>
<dbReference type="Gene3D" id="3.30.450.20">
    <property type="entry name" value="PAS domain"/>
    <property type="match status" value="5"/>
</dbReference>
<dbReference type="InterPro" id="IPR001610">
    <property type="entry name" value="PAC"/>
</dbReference>
<dbReference type="InterPro" id="IPR013655">
    <property type="entry name" value="PAS_fold_3"/>
</dbReference>
<dbReference type="InterPro" id="IPR050903">
    <property type="entry name" value="Bact_Chemotaxis_MeTrfase"/>
</dbReference>
<dbReference type="PROSITE" id="PS50111">
    <property type="entry name" value="CHEMOTAXIS_TRANSDUC_2"/>
    <property type="match status" value="1"/>
</dbReference>
<dbReference type="EMBL" id="VCPC01000001">
    <property type="protein sequence ID" value="TMV14684.1"/>
    <property type="molecule type" value="Genomic_DNA"/>
</dbReference>
<feature type="domain" description="PAS" evidence="3">
    <location>
        <begin position="366"/>
        <end position="405"/>
    </location>
</feature>
<evidence type="ECO:0000259" key="4">
    <source>
        <dbReference type="PROSITE" id="PS50113"/>
    </source>
</evidence>
<feature type="domain" description="PAS" evidence="3">
    <location>
        <begin position="227"/>
        <end position="275"/>
    </location>
</feature>
<dbReference type="PROSITE" id="PS50112">
    <property type="entry name" value="PAS"/>
    <property type="match status" value="3"/>
</dbReference>
<protein>
    <submittedName>
        <fullName evidence="5">PAS domain S-box protein</fullName>
    </submittedName>
</protein>
<dbReference type="Pfam" id="PF08447">
    <property type="entry name" value="PAS_3"/>
    <property type="match status" value="3"/>
</dbReference>
<dbReference type="NCBIfam" id="TIGR00229">
    <property type="entry name" value="sensory_box"/>
    <property type="match status" value="4"/>
</dbReference>
<dbReference type="PRINTS" id="PR00260">
    <property type="entry name" value="CHEMTRNSDUCR"/>
</dbReference>
<dbReference type="SMART" id="SM00091">
    <property type="entry name" value="PAS"/>
    <property type="match status" value="4"/>
</dbReference>
<sequence length="910" mass="98964">MTFNLSEDDLGAIAAAAGLGGVTLRIESDTGKITEACDPKKRLPITISKVKGTAFQDLFAAQQVAQASLASAGQVQTALDAPLSGKTDLALVGTLIPAKNGASVLFFGDVQPRPAQGRAADALEFYIDRDGNIVSASRALLDLMHATADDLSGQGFDATADVGEGLSYPDWDAIAKGGKWSGDIGLRGHNGEARTWLRGTITALPEDATDLCGFVFNGANISDLQNANRSLGDIIDALNQTSARIEFTPEGDVLDANQIFLDLMGYELSEIVGQNHAMFCRSDEVGSPAYRQHWKDLANGKSRTDFYVLQRKDGTLVRLRASYNAVHDAAGKVQKIVKIGMDTTNVWLSGRDMKSRVDAIENILCIFEFDIEGRMLRANDRFCKLTGRNSSDIEGKRLEELCPPDTNRSSAFKGMWKTFRAGQGLGGELRMMNVDGDVLYLHVEYSVILDYDGNPARVVAYSRDITEAKALSADYESKIKAISRAQAMIEFDLEGQILTANTNFLEAMGYRSEEAIAGKHHSMFCDKETVESPDYAKQWEKLKSGQYVEGEFRRIRADGSEIWLRATYSPVLDSDGSPKKVVKYAVDVTAETIRAADFESKVGAINKSLAMIEYDLDGNVVDTNDKFLRLTGYSRREMIGQNHAHFCPSDEVQTQEYRNLWSDLRNGQYWLGRATRVGKFGNEIFVNTTCAPIFDKSGLPRGVIEYAFDITTQVRLENEIKSKAGEMGGIVSELGDSISQITGSTAETIEMAQASRSNADVGFDALNNAIASIDLIQKSSDEISDIVRVIGEIANQTNLLAFNAAIEAARAGEHGIGFSVVADEVRKLAERSSGAAQEIGKLIGQSVERVNLGTERSQAAKLAFEEIVSSVAQTTSSIQKISSSANVQQKVSERVVQLIGELVETAGTRS</sequence>
<evidence type="ECO:0000259" key="3">
    <source>
        <dbReference type="PROSITE" id="PS50112"/>
    </source>
</evidence>
<keyword evidence="1" id="KW-0807">Transducer</keyword>
<dbReference type="PANTHER" id="PTHR24422:SF10">
    <property type="entry name" value="CHEMOTAXIS PROTEIN METHYLTRANSFERASE 2"/>
    <property type="match status" value="1"/>
</dbReference>
<dbReference type="InterPro" id="IPR004089">
    <property type="entry name" value="MCPsignal_dom"/>
</dbReference>
<name>A0ABY2XCI9_9RHOB</name>
<dbReference type="PROSITE" id="PS50113">
    <property type="entry name" value="PAC"/>
    <property type="match status" value="4"/>
</dbReference>
<dbReference type="InterPro" id="IPR004090">
    <property type="entry name" value="Chemotax_Me-accpt_rcpt"/>
</dbReference>
<feature type="domain" description="Methyl-accepting transducer" evidence="2">
    <location>
        <begin position="731"/>
        <end position="910"/>
    </location>
</feature>
<dbReference type="InterPro" id="IPR035965">
    <property type="entry name" value="PAS-like_dom_sf"/>
</dbReference>
<dbReference type="Pfam" id="PF00015">
    <property type="entry name" value="MCPsignal"/>
    <property type="match status" value="1"/>
</dbReference>
<reference evidence="5 6" key="1">
    <citation type="submission" date="2019-05" db="EMBL/GenBank/DDBJ databases">
        <title>Marivita sp. nov. isolated from sea sediment.</title>
        <authorList>
            <person name="Kim W."/>
        </authorList>
    </citation>
    <scope>NUCLEOTIDE SEQUENCE [LARGE SCALE GENOMIC DNA]</scope>
    <source>
        <strain evidence="5 6">CAU 1492</strain>
    </source>
</reference>
<dbReference type="SMART" id="SM00086">
    <property type="entry name" value="PAC"/>
    <property type="match status" value="4"/>
</dbReference>
<dbReference type="SUPFAM" id="SSF58104">
    <property type="entry name" value="Methyl-accepting chemotaxis protein (MCP) signaling domain"/>
    <property type="match status" value="1"/>
</dbReference>
<dbReference type="RefSeq" id="WP_138862036.1">
    <property type="nucleotide sequence ID" value="NZ_VCPC01000001.1"/>
</dbReference>
<dbReference type="Gene3D" id="1.10.287.950">
    <property type="entry name" value="Methyl-accepting chemotaxis protein"/>
    <property type="match status" value="1"/>
</dbReference>
<feature type="domain" description="PAC" evidence="4">
    <location>
        <begin position="302"/>
        <end position="355"/>
    </location>
</feature>
<dbReference type="CDD" id="cd00130">
    <property type="entry name" value="PAS"/>
    <property type="match status" value="5"/>
</dbReference>
<dbReference type="Pfam" id="PF13426">
    <property type="entry name" value="PAS_9"/>
    <property type="match status" value="1"/>
</dbReference>
<dbReference type="PANTHER" id="PTHR24422">
    <property type="entry name" value="CHEMOTAXIS PROTEIN METHYLTRANSFERASE"/>
    <property type="match status" value="1"/>
</dbReference>
<gene>
    <name evidence="5" type="ORF">FGK64_01495</name>
</gene>
<evidence type="ECO:0000313" key="5">
    <source>
        <dbReference type="EMBL" id="TMV14684.1"/>
    </source>
</evidence>
<feature type="domain" description="PAC" evidence="4">
    <location>
        <begin position="425"/>
        <end position="477"/>
    </location>
</feature>
<dbReference type="SUPFAM" id="SSF55785">
    <property type="entry name" value="PYP-like sensor domain (PAS domain)"/>
    <property type="match status" value="5"/>
</dbReference>
<dbReference type="Proteomes" id="UP001191082">
    <property type="component" value="Unassembled WGS sequence"/>
</dbReference>
<organism evidence="5 6">
    <name type="scientific">Arenibacterium halophilum</name>
    <dbReference type="NCBI Taxonomy" id="2583821"/>
    <lineage>
        <taxon>Bacteria</taxon>
        <taxon>Pseudomonadati</taxon>
        <taxon>Pseudomonadota</taxon>
        <taxon>Alphaproteobacteria</taxon>
        <taxon>Rhodobacterales</taxon>
        <taxon>Paracoccaceae</taxon>
        <taxon>Arenibacterium</taxon>
    </lineage>
</organism>
<comment type="caution">
    <text evidence="5">The sequence shown here is derived from an EMBL/GenBank/DDBJ whole genome shotgun (WGS) entry which is preliminary data.</text>
</comment>
<feature type="domain" description="PAC" evidence="4">
    <location>
        <begin position="548"/>
        <end position="600"/>
    </location>
</feature>
<keyword evidence="6" id="KW-1185">Reference proteome</keyword>
<dbReference type="CDD" id="cd11386">
    <property type="entry name" value="MCP_signal"/>
    <property type="match status" value="1"/>
</dbReference>
<dbReference type="InterPro" id="IPR000014">
    <property type="entry name" value="PAS"/>
</dbReference>
<evidence type="ECO:0000259" key="2">
    <source>
        <dbReference type="PROSITE" id="PS50111"/>
    </source>
</evidence>
<dbReference type="InterPro" id="IPR000700">
    <property type="entry name" value="PAS-assoc_C"/>
</dbReference>
<accession>A0ABY2XCI9</accession>
<dbReference type="SMART" id="SM00283">
    <property type="entry name" value="MA"/>
    <property type="match status" value="1"/>
</dbReference>
<feature type="domain" description="PAS" evidence="3">
    <location>
        <begin position="611"/>
        <end position="667"/>
    </location>
</feature>